<feature type="compositionally biased region" description="Basic and acidic residues" evidence="2">
    <location>
        <begin position="35"/>
        <end position="46"/>
    </location>
</feature>
<dbReference type="Proteomes" id="UP000634136">
    <property type="component" value="Unassembled WGS sequence"/>
</dbReference>
<dbReference type="GO" id="GO:0003677">
    <property type="term" value="F:DNA binding"/>
    <property type="evidence" value="ECO:0007669"/>
    <property type="project" value="UniProtKB-KW"/>
</dbReference>
<dbReference type="EMBL" id="JAAIUW010000008">
    <property type="protein sequence ID" value="KAF7821438.1"/>
    <property type="molecule type" value="Genomic_DNA"/>
</dbReference>
<dbReference type="OrthoDB" id="1936908at2759"/>
<dbReference type="AlphaFoldDB" id="A0A834TG36"/>
<feature type="region of interest" description="Disordered" evidence="2">
    <location>
        <begin position="34"/>
        <end position="75"/>
    </location>
</feature>
<accession>A0A834TG36</accession>
<dbReference type="SUPFAM" id="SSF57756">
    <property type="entry name" value="Retrovirus zinc finger-like domains"/>
    <property type="match status" value="1"/>
</dbReference>
<protein>
    <submittedName>
        <fullName evidence="4">DNA-binding protein HEXBP-like</fullName>
    </submittedName>
</protein>
<evidence type="ECO:0000259" key="3">
    <source>
        <dbReference type="PROSITE" id="PS50158"/>
    </source>
</evidence>
<feature type="compositionally biased region" description="Polar residues" evidence="2">
    <location>
        <begin position="47"/>
        <end position="65"/>
    </location>
</feature>
<reference evidence="4" key="1">
    <citation type="submission" date="2020-09" db="EMBL/GenBank/DDBJ databases">
        <title>Genome-Enabled Discovery of Anthraquinone Biosynthesis in Senna tora.</title>
        <authorList>
            <person name="Kang S.-H."/>
            <person name="Pandey R.P."/>
            <person name="Lee C.-M."/>
            <person name="Sim J.-S."/>
            <person name="Jeong J.-T."/>
            <person name="Choi B.-S."/>
            <person name="Jung M."/>
            <person name="Ginzburg D."/>
            <person name="Zhao K."/>
            <person name="Won S.Y."/>
            <person name="Oh T.-J."/>
            <person name="Yu Y."/>
            <person name="Kim N.-H."/>
            <person name="Lee O.R."/>
            <person name="Lee T.-H."/>
            <person name="Bashyal P."/>
            <person name="Kim T.-S."/>
            <person name="Lee W.-H."/>
            <person name="Kawkins C."/>
            <person name="Kim C.-K."/>
            <person name="Kim J.S."/>
            <person name="Ahn B.O."/>
            <person name="Rhee S.Y."/>
            <person name="Sohng J.K."/>
        </authorList>
    </citation>
    <scope>NUCLEOTIDE SEQUENCE</scope>
    <source>
        <tissue evidence="4">Leaf</tissue>
    </source>
</reference>
<name>A0A834TG36_9FABA</name>
<dbReference type="InterPro" id="IPR036875">
    <property type="entry name" value="Znf_CCHC_sf"/>
</dbReference>
<dbReference type="Pfam" id="PF00098">
    <property type="entry name" value="zf-CCHC"/>
    <property type="match status" value="1"/>
</dbReference>
<gene>
    <name evidence="4" type="ORF">G2W53_026893</name>
</gene>
<dbReference type="SMART" id="SM00343">
    <property type="entry name" value="ZnF_C2HC"/>
    <property type="match status" value="1"/>
</dbReference>
<keyword evidence="1" id="KW-0862">Zinc</keyword>
<keyword evidence="1" id="KW-0479">Metal-binding</keyword>
<dbReference type="Gene3D" id="4.10.60.10">
    <property type="entry name" value="Zinc finger, CCHC-type"/>
    <property type="match status" value="1"/>
</dbReference>
<keyword evidence="5" id="KW-1185">Reference proteome</keyword>
<feature type="domain" description="CCHC-type" evidence="3">
    <location>
        <begin position="97"/>
        <end position="112"/>
    </location>
</feature>
<organism evidence="4 5">
    <name type="scientific">Senna tora</name>
    <dbReference type="NCBI Taxonomy" id="362788"/>
    <lineage>
        <taxon>Eukaryota</taxon>
        <taxon>Viridiplantae</taxon>
        <taxon>Streptophyta</taxon>
        <taxon>Embryophyta</taxon>
        <taxon>Tracheophyta</taxon>
        <taxon>Spermatophyta</taxon>
        <taxon>Magnoliopsida</taxon>
        <taxon>eudicotyledons</taxon>
        <taxon>Gunneridae</taxon>
        <taxon>Pentapetalae</taxon>
        <taxon>rosids</taxon>
        <taxon>fabids</taxon>
        <taxon>Fabales</taxon>
        <taxon>Fabaceae</taxon>
        <taxon>Caesalpinioideae</taxon>
        <taxon>Cassia clade</taxon>
        <taxon>Senna</taxon>
    </lineage>
</organism>
<keyword evidence="1" id="KW-0863">Zinc-finger</keyword>
<evidence type="ECO:0000256" key="2">
    <source>
        <dbReference type="SAM" id="MobiDB-lite"/>
    </source>
</evidence>
<evidence type="ECO:0000313" key="5">
    <source>
        <dbReference type="Proteomes" id="UP000634136"/>
    </source>
</evidence>
<evidence type="ECO:0000256" key="1">
    <source>
        <dbReference type="PROSITE-ProRule" id="PRU00047"/>
    </source>
</evidence>
<proteinExistence type="predicted"/>
<dbReference type="GO" id="GO:0008270">
    <property type="term" value="F:zinc ion binding"/>
    <property type="evidence" value="ECO:0007669"/>
    <property type="project" value="UniProtKB-KW"/>
</dbReference>
<comment type="caution">
    <text evidence="4">The sequence shown here is derived from an EMBL/GenBank/DDBJ whole genome shotgun (WGS) entry which is preliminary data.</text>
</comment>
<dbReference type="InterPro" id="IPR001878">
    <property type="entry name" value="Znf_CCHC"/>
</dbReference>
<dbReference type="PROSITE" id="PS50158">
    <property type="entry name" value="ZF_CCHC"/>
    <property type="match status" value="1"/>
</dbReference>
<keyword evidence="4" id="KW-0238">DNA-binding</keyword>
<sequence length="145" mass="16160">MPRPKSCSTSKKRGMKGLQFLELGMIATMGGQSFKKLDPQPLETDRVNFNNKQPMNYSKGRTSQGKKPMMSKPAPKLCSKCGKTHEDKPCLLGSNVCYTCGVMGHFARDCPQKKQTPDGVKPPTRGRILNLLVKEMRKRSKEGDN</sequence>
<evidence type="ECO:0000313" key="4">
    <source>
        <dbReference type="EMBL" id="KAF7821438.1"/>
    </source>
</evidence>